<dbReference type="Gene3D" id="2.60.120.10">
    <property type="entry name" value="Jelly Rolls"/>
    <property type="match status" value="2"/>
</dbReference>
<dbReference type="InterPro" id="IPR050397">
    <property type="entry name" value="Env_Response_Regulators"/>
</dbReference>
<protein>
    <submittedName>
        <fullName evidence="3">Cyclic nucleotide-binding domain-containing protein</fullName>
    </submittedName>
</protein>
<dbReference type="RefSeq" id="WP_120544289.1">
    <property type="nucleotide sequence ID" value="NZ_RAVZ01000289.1"/>
</dbReference>
<dbReference type="SMART" id="SM00100">
    <property type="entry name" value="cNMP"/>
    <property type="match status" value="2"/>
</dbReference>
<evidence type="ECO:0000259" key="2">
    <source>
        <dbReference type="PROSITE" id="PS50042"/>
    </source>
</evidence>
<dbReference type="PROSITE" id="PS50005">
    <property type="entry name" value="TPR"/>
    <property type="match status" value="1"/>
</dbReference>
<accession>A0A3A8I143</accession>
<gene>
    <name evidence="3" type="ORF">D7V88_31320</name>
</gene>
<evidence type="ECO:0000313" key="3">
    <source>
        <dbReference type="EMBL" id="RKG77167.1"/>
    </source>
</evidence>
<dbReference type="CDD" id="cd00038">
    <property type="entry name" value="CAP_ED"/>
    <property type="match status" value="2"/>
</dbReference>
<dbReference type="AlphaFoldDB" id="A0A3A8I143"/>
<evidence type="ECO:0000256" key="1">
    <source>
        <dbReference type="PROSITE-ProRule" id="PRU00339"/>
    </source>
</evidence>
<dbReference type="InterPro" id="IPR014710">
    <property type="entry name" value="RmlC-like_jellyroll"/>
</dbReference>
<feature type="domain" description="Cyclic nucleotide-binding" evidence="2">
    <location>
        <begin position="167"/>
        <end position="268"/>
    </location>
</feature>
<dbReference type="SUPFAM" id="SSF48452">
    <property type="entry name" value="TPR-like"/>
    <property type="match status" value="1"/>
</dbReference>
<sequence>MSESSLRELGMDLFEERQFERALAAFAEAVRRVPADHRSRMLASRCLAELGERERAVTAYHACAEGLLRRDYLLSAMAACKLALELSPNERRLKETLARVHSRAARHAKGRAAVPPPLPPEHLYDGKVDTDLMGLLGEELSNRAIEVLAAPDTGGNADPQGRPPLPLFADLDRDAFLDLVGRMVWRTIKAEEVISREGEPDDHLYVLVAGKAEVTRRAEGEDRTLGFLGGGSIFGELALLTGAAPTATVTAVSDSEVFEIRREHLNAVAKSHPAVPQLLADFAQQRMMRNLMANSPLFQQLPESERGALFQRFTFRPLQAGEKVLVEGEHSPGLFLVLAGELVVQKEDPAGGVVTLGVLREGEVAGEISLLTGLRATATVLVPRKTAAAYLERNAFHQLVQAFPNIRTYLEQLSDRRLKQIGEALRPLEIIDADDMMLEPETGAA</sequence>
<dbReference type="InterPro" id="IPR011990">
    <property type="entry name" value="TPR-like_helical_dom_sf"/>
</dbReference>
<keyword evidence="4" id="KW-1185">Reference proteome</keyword>
<dbReference type="SUPFAM" id="SSF51206">
    <property type="entry name" value="cAMP-binding domain-like"/>
    <property type="match status" value="2"/>
</dbReference>
<dbReference type="Proteomes" id="UP000268094">
    <property type="component" value="Unassembled WGS sequence"/>
</dbReference>
<dbReference type="InterPro" id="IPR018490">
    <property type="entry name" value="cNMP-bd_dom_sf"/>
</dbReference>
<dbReference type="GO" id="GO:0005829">
    <property type="term" value="C:cytosol"/>
    <property type="evidence" value="ECO:0007669"/>
    <property type="project" value="TreeGrafter"/>
</dbReference>
<dbReference type="GO" id="GO:0003700">
    <property type="term" value="F:DNA-binding transcription factor activity"/>
    <property type="evidence" value="ECO:0007669"/>
    <property type="project" value="TreeGrafter"/>
</dbReference>
<dbReference type="InterPro" id="IPR000595">
    <property type="entry name" value="cNMP-bd_dom"/>
</dbReference>
<dbReference type="OrthoDB" id="5378356at2"/>
<organism evidence="3 4">
    <name type="scientific">Corallococcus terminator</name>
    <dbReference type="NCBI Taxonomy" id="2316733"/>
    <lineage>
        <taxon>Bacteria</taxon>
        <taxon>Pseudomonadati</taxon>
        <taxon>Myxococcota</taxon>
        <taxon>Myxococcia</taxon>
        <taxon>Myxococcales</taxon>
        <taxon>Cystobacterineae</taxon>
        <taxon>Myxococcaceae</taxon>
        <taxon>Corallococcus</taxon>
    </lineage>
</organism>
<keyword evidence="1" id="KW-0802">TPR repeat</keyword>
<dbReference type="Gene3D" id="1.25.40.10">
    <property type="entry name" value="Tetratricopeptide repeat domain"/>
    <property type="match status" value="1"/>
</dbReference>
<dbReference type="PANTHER" id="PTHR24567:SF26">
    <property type="entry name" value="REGULATORY PROTEIN YEIL"/>
    <property type="match status" value="1"/>
</dbReference>
<proteinExistence type="predicted"/>
<dbReference type="InterPro" id="IPR019734">
    <property type="entry name" value="TPR_rpt"/>
</dbReference>
<feature type="repeat" description="TPR" evidence="1">
    <location>
        <begin position="3"/>
        <end position="36"/>
    </location>
</feature>
<feature type="domain" description="Cyclic nucleotide-binding" evidence="2">
    <location>
        <begin position="297"/>
        <end position="417"/>
    </location>
</feature>
<dbReference type="PANTHER" id="PTHR24567">
    <property type="entry name" value="CRP FAMILY TRANSCRIPTIONAL REGULATORY PROTEIN"/>
    <property type="match status" value="1"/>
</dbReference>
<name>A0A3A8I143_9BACT</name>
<dbReference type="EMBL" id="RAVZ01000289">
    <property type="protein sequence ID" value="RKG77167.1"/>
    <property type="molecule type" value="Genomic_DNA"/>
</dbReference>
<evidence type="ECO:0000313" key="4">
    <source>
        <dbReference type="Proteomes" id="UP000268094"/>
    </source>
</evidence>
<comment type="caution">
    <text evidence="3">The sequence shown here is derived from an EMBL/GenBank/DDBJ whole genome shotgun (WGS) entry which is preliminary data.</text>
</comment>
<dbReference type="PROSITE" id="PS50042">
    <property type="entry name" value="CNMP_BINDING_3"/>
    <property type="match status" value="2"/>
</dbReference>
<reference evidence="4" key="1">
    <citation type="submission" date="2018-09" db="EMBL/GenBank/DDBJ databases">
        <authorList>
            <person name="Livingstone P.G."/>
            <person name="Whitworth D.E."/>
        </authorList>
    </citation>
    <scope>NUCLEOTIDE SEQUENCE [LARGE SCALE GENOMIC DNA]</scope>
    <source>
        <strain evidence="4">CA054A</strain>
    </source>
</reference>
<dbReference type="Pfam" id="PF00027">
    <property type="entry name" value="cNMP_binding"/>
    <property type="match status" value="2"/>
</dbReference>